<reference evidence="6" key="1">
    <citation type="journal article" date="2018" name="Nat. Microbiol.">
        <title>Leveraging single-cell genomics to expand the fungal tree of life.</title>
        <authorList>
            <person name="Ahrendt S.R."/>
            <person name="Quandt C.A."/>
            <person name="Ciobanu D."/>
            <person name="Clum A."/>
            <person name="Salamov A."/>
            <person name="Andreopoulos B."/>
            <person name="Cheng J.F."/>
            <person name="Woyke T."/>
            <person name="Pelin A."/>
            <person name="Henrissat B."/>
            <person name="Reynolds N.K."/>
            <person name="Benny G.L."/>
            <person name="Smith M.E."/>
            <person name="James T.Y."/>
            <person name="Grigoriev I.V."/>
        </authorList>
    </citation>
    <scope>NUCLEOTIDE SEQUENCE [LARGE SCALE GENOMIC DNA]</scope>
    <source>
        <strain evidence="6">Baker2002</strain>
    </source>
</reference>
<dbReference type="InterPro" id="IPR020472">
    <property type="entry name" value="WD40_PAC1"/>
</dbReference>
<comment type="similarity">
    <text evidence="1">Belongs to the WD repeat WDR48 family.</text>
</comment>
<dbReference type="PANTHER" id="PTHR19862:SF14">
    <property type="entry name" value="WD REPEAT-CONTAINING PROTEIN 48"/>
    <property type="match status" value="1"/>
</dbReference>
<keyword evidence="2 4" id="KW-0853">WD repeat</keyword>
<dbReference type="AlphaFoldDB" id="A0A4P9ZI37"/>
<evidence type="ECO:0000313" key="5">
    <source>
        <dbReference type="EMBL" id="RKP32695.1"/>
    </source>
</evidence>
<dbReference type="OrthoDB" id="2421129at2759"/>
<dbReference type="SMART" id="SM00320">
    <property type="entry name" value="WD40"/>
    <property type="match status" value="5"/>
</dbReference>
<dbReference type="PROSITE" id="PS50294">
    <property type="entry name" value="WD_REPEATS_REGION"/>
    <property type="match status" value="3"/>
</dbReference>
<evidence type="ECO:0000313" key="6">
    <source>
        <dbReference type="Proteomes" id="UP000268321"/>
    </source>
</evidence>
<keyword evidence="3" id="KW-0677">Repeat</keyword>
<sequence>MPTVRKAFAYVLGESCGQENHILPVNAMQYALSRRQLYTGGRDGVIKVWDCEPVNGPAEDAFLAQDDAPGCFSGPAEDPPDVDESMLKLETAISSAPLMYKVPLSRYSTRHSRSQNVHFDWINDLKLVNGNRHLVTASSDLSLKLVDLDAAENNVQRFLNVHTDYIQKLSSMPAQNTVISGGLDGMMVVWDLATLKPITQFHNICSSSGADCTSIYALSNDNRNLISVGGPDSLINIYDQRVGASGAANLVWKLVGHQDTVRCLLMNTQCILSGSSDTSVKLWDLRNFSIYKSFEFHDEAVWNLCTPASSDPGLETAVAHDFKIFYSGDKGGNIVKTDLHYLSTHSYYDEPDPYGTGCFSSKDMRAIDDKLGVCTLVAKAGAPVVALCAEGDASLFVSLYESLDRYYIPDTRQLAKYQYLRTCVDYSDAVCAQMDDDAGSLDIATTNNSELDSDFYDIVSHFSIDLKSLDVQKNPGIADLDNPNTIDHLSMFLDTNGEPSGEYVNVYKDDVQEKCVQEKSVEYSQGDNADALPVPVDRTPVEILLYPVAAASIVTIPFNKHAFQTFAKTARLVVAKRMLNNKRQVFALYSNGDIVLWDLLIGKERRRFASGYSTHLSTEQIRAHMKTMDELFEQHQTKDSLCNWCEVDIRAGKLLVSLGELSFNNVEVYYDELLRDYPFLGTNASPNSSKISASGDDRFRIARILLGSVFNNYALTELEADRNMRETLKTAGRCADSAGVTSESADDMSRRRKLLNKITRSLSSTKTSVLTQPKTSTSSSPSSSCYTGEVAVELCLDECSGTSTVVDDSVLAMLLFNKRYYREFYSTQGAKKTVPSLLNLYSNDVCAEEEETEHRPLIEPQHFAPKLAFFVFEISADLGNFRDLCYFSMEEISSLRPDDMTSKAALITALRASLPRWIGKAVLQNEFPSKELPKLSFQLFEVDYAMLPATCKIGGRVQKKIKKLPRLESNIRLTSHSMFRVNKILMYVVEKFGSKTPEMRAKQRAVEWLALECRGVELEPTMTLQAIKTMIWKSSSDVELYFRRKFDP</sequence>
<dbReference type="InterPro" id="IPR001680">
    <property type="entry name" value="WD40_rpt"/>
</dbReference>
<dbReference type="Pfam" id="PF11816">
    <property type="entry name" value="DUF3337"/>
    <property type="match status" value="1"/>
</dbReference>
<dbReference type="Proteomes" id="UP000268321">
    <property type="component" value="Unassembled WGS sequence"/>
</dbReference>
<name>A0A4P9ZI37_9ASCO</name>
<dbReference type="InterPro" id="IPR051246">
    <property type="entry name" value="WDR48"/>
</dbReference>
<feature type="repeat" description="WD" evidence="4">
    <location>
        <begin position="159"/>
        <end position="200"/>
    </location>
</feature>
<dbReference type="PROSITE" id="PS00678">
    <property type="entry name" value="WD_REPEATS_1"/>
    <property type="match status" value="2"/>
</dbReference>
<keyword evidence="6" id="KW-1185">Reference proteome</keyword>
<dbReference type="SUPFAM" id="SSF50978">
    <property type="entry name" value="WD40 repeat-like"/>
    <property type="match status" value="1"/>
</dbReference>
<gene>
    <name evidence="5" type="ORF">METBISCDRAFT_29325</name>
</gene>
<dbReference type="InterPro" id="IPR021772">
    <property type="entry name" value="WDR48/Bun107"/>
</dbReference>
<dbReference type="Gene3D" id="2.130.10.10">
    <property type="entry name" value="YVTN repeat-like/Quinoprotein amine dehydrogenase"/>
    <property type="match status" value="2"/>
</dbReference>
<evidence type="ECO:0000256" key="1">
    <source>
        <dbReference type="ARBA" id="ARBA00006917"/>
    </source>
</evidence>
<dbReference type="GO" id="GO:0000724">
    <property type="term" value="P:double-strand break repair via homologous recombination"/>
    <property type="evidence" value="ECO:0007669"/>
    <property type="project" value="TreeGrafter"/>
</dbReference>
<organism evidence="5 6">
    <name type="scientific">Metschnikowia bicuspidata</name>
    <dbReference type="NCBI Taxonomy" id="27322"/>
    <lineage>
        <taxon>Eukaryota</taxon>
        <taxon>Fungi</taxon>
        <taxon>Dikarya</taxon>
        <taxon>Ascomycota</taxon>
        <taxon>Saccharomycotina</taxon>
        <taxon>Pichiomycetes</taxon>
        <taxon>Metschnikowiaceae</taxon>
        <taxon>Metschnikowia</taxon>
    </lineage>
</organism>
<dbReference type="PANTHER" id="PTHR19862">
    <property type="entry name" value="WD REPEAT-CONTAINING PROTEIN 48"/>
    <property type="match status" value="1"/>
</dbReference>
<evidence type="ECO:0000256" key="4">
    <source>
        <dbReference type="PROSITE-ProRule" id="PRU00221"/>
    </source>
</evidence>
<dbReference type="EMBL" id="ML004429">
    <property type="protein sequence ID" value="RKP32695.1"/>
    <property type="molecule type" value="Genomic_DNA"/>
</dbReference>
<accession>A0A4P9ZI37</accession>
<feature type="repeat" description="WD" evidence="4">
    <location>
        <begin position="254"/>
        <end position="293"/>
    </location>
</feature>
<evidence type="ECO:0000256" key="3">
    <source>
        <dbReference type="ARBA" id="ARBA00022737"/>
    </source>
</evidence>
<dbReference type="PRINTS" id="PR00320">
    <property type="entry name" value="GPROTEINBRPT"/>
</dbReference>
<dbReference type="InterPro" id="IPR015943">
    <property type="entry name" value="WD40/YVTN_repeat-like_dom_sf"/>
</dbReference>
<protein>
    <submittedName>
        <fullName evidence="5">WD40 repeat-like protein</fullName>
    </submittedName>
</protein>
<dbReference type="InterPro" id="IPR036322">
    <property type="entry name" value="WD40_repeat_dom_sf"/>
</dbReference>
<dbReference type="InterPro" id="IPR019775">
    <property type="entry name" value="WD40_repeat_CS"/>
</dbReference>
<dbReference type="PROSITE" id="PS50082">
    <property type="entry name" value="WD_REPEATS_2"/>
    <property type="match status" value="3"/>
</dbReference>
<proteinExistence type="inferred from homology"/>
<dbReference type="GO" id="GO:0043130">
    <property type="term" value="F:ubiquitin binding"/>
    <property type="evidence" value="ECO:0007669"/>
    <property type="project" value="TreeGrafter"/>
</dbReference>
<evidence type="ECO:0000256" key="2">
    <source>
        <dbReference type="ARBA" id="ARBA00022574"/>
    </source>
</evidence>
<dbReference type="Pfam" id="PF00400">
    <property type="entry name" value="WD40"/>
    <property type="match status" value="3"/>
</dbReference>
<feature type="repeat" description="WD" evidence="4">
    <location>
        <begin position="18"/>
        <end position="50"/>
    </location>
</feature>